<dbReference type="Pfam" id="PF06580">
    <property type="entry name" value="His_kinase"/>
    <property type="match status" value="1"/>
</dbReference>
<keyword evidence="1" id="KW-0472">Membrane</keyword>
<keyword evidence="1" id="KW-0812">Transmembrane</keyword>
<keyword evidence="1" id="KW-1133">Transmembrane helix</keyword>
<reference evidence="3 4" key="1">
    <citation type="submission" date="2023-12" db="EMBL/GenBank/DDBJ databases">
        <title>Friends and Foes: Symbiotic and Algicidal bacterial influence on Karenia brevis blooms.</title>
        <authorList>
            <person name="Fei C."/>
            <person name="Mohamed A.R."/>
            <person name="Booker A."/>
            <person name="Arshad M."/>
            <person name="Klass S."/>
            <person name="Ahn S."/>
            <person name="Gilbert P.M."/>
            <person name="Heil C.A."/>
            <person name="Martinez J.M."/>
            <person name="Amin S.A."/>
        </authorList>
    </citation>
    <scope>NUCLEOTIDE SEQUENCE [LARGE SCALE GENOMIC DNA]</scope>
    <source>
        <strain evidence="3 4">CE15</strain>
    </source>
</reference>
<feature type="transmembrane region" description="Helical" evidence="1">
    <location>
        <begin position="7"/>
        <end position="29"/>
    </location>
</feature>
<proteinExistence type="predicted"/>
<dbReference type="InterPro" id="IPR050640">
    <property type="entry name" value="Bact_2-comp_sensor_kinase"/>
</dbReference>
<gene>
    <name evidence="3" type="ORF">WAE96_13645</name>
</gene>
<keyword evidence="3" id="KW-0418">Kinase</keyword>
<sequence length="313" mass="35929">MNKSYDYYVAQGIITVLILFFPLVAVTFFAPEKLFKYAHEWLLYTLLLVSVWHFVTRSFIKRMLQKQRFYRALVVLSAVIITVAILYLPSTLLSYIWYVEASDRQQLVKLLTKFNLFLSLVWTIGYVSAQAIREKASIEKSIKSHSLKMLSQQVQPAFLYQCLDNIEALMDKDADKASESITDLAELLRYKLQAGKQDLVELQQELSALSYMQRLANAGDLTVEVAPELAQQSVTVPPLLVYNLLYMLNLKVSQPLHVNVTFEQQNCVVSVTGFSYQPRLIISRIKSHYIEFFASQQASIQYNNKVLSLIISL</sequence>
<dbReference type="EMBL" id="JBAWKS010000001">
    <property type="protein sequence ID" value="MEI4550709.1"/>
    <property type="molecule type" value="Genomic_DNA"/>
</dbReference>
<dbReference type="Proteomes" id="UP001382455">
    <property type="component" value="Unassembled WGS sequence"/>
</dbReference>
<accession>A0ABU8EUR2</accession>
<dbReference type="RefSeq" id="WP_336435805.1">
    <property type="nucleotide sequence ID" value="NZ_JBAWKS010000001.1"/>
</dbReference>
<evidence type="ECO:0000313" key="3">
    <source>
        <dbReference type="EMBL" id="MEI4550709.1"/>
    </source>
</evidence>
<keyword evidence="4" id="KW-1185">Reference proteome</keyword>
<dbReference type="InterPro" id="IPR010559">
    <property type="entry name" value="Sig_transdc_His_kin_internal"/>
</dbReference>
<keyword evidence="3" id="KW-0808">Transferase</keyword>
<feature type="domain" description="Signal transduction histidine kinase internal region" evidence="2">
    <location>
        <begin position="147"/>
        <end position="209"/>
    </location>
</feature>
<protein>
    <submittedName>
        <fullName evidence="3">Histidine kinase</fullName>
    </submittedName>
</protein>
<dbReference type="GO" id="GO:0016301">
    <property type="term" value="F:kinase activity"/>
    <property type="evidence" value="ECO:0007669"/>
    <property type="project" value="UniProtKB-KW"/>
</dbReference>
<feature type="transmembrane region" description="Helical" evidence="1">
    <location>
        <begin position="110"/>
        <end position="129"/>
    </location>
</feature>
<evidence type="ECO:0000259" key="2">
    <source>
        <dbReference type="Pfam" id="PF06580"/>
    </source>
</evidence>
<feature type="transmembrane region" description="Helical" evidence="1">
    <location>
        <begin position="41"/>
        <end position="60"/>
    </location>
</feature>
<dbReference type="PANTHER" id="PTHR34220:SF7">
    <property type="entry name" value="SENSOR HISTIDINE KINASE YPDA"/>
    <property type="match status" value="1"/>
</dbReference>
<evidence type="ECO:0000313" key="4">
    <source>
        <dbReference type="Proteomes" id="UP001382455"/>
    </source>
</evidence>
<name>A0ABU8EUR2_9GAMM</name>
<dbReference type="PANTHER" id="PTHR34220">
    <property type="entry name" value="SENSOR HISTIDINE KINASE YPDA"/>
    <property type="match status" value="1"/>
</dbReference>
<organism evidence="3 4">
    <name type="scientific">Pseudoalteromonas spongiae</name>
    <dbReference type="NCBI Taxonomy" id="298657"/>
    <lineage>
        <taxon>Bacteria</taxon>
        <taxon>Pseudomonadati</taxon>
        <taxon>Pseudomonadota</taxon>
        <taxon>Gammaproteobacteria</taxon>
        <taxon>Alteromonadales</taxon>
        <taxon>Pseudoalteromonadaceae</taxon>
        <taxon>Pseudoalteromonas</taxon>
    </lineage>
</organism>
<comment type="caution">
    <text evidence="3">The sequence shown here is derived from an EMBL/GenBank/DDBJ whole genome shotgun (WGS) entry which is preliminary data.</text>
</comment>
<evidence type="ECO:0000256" key="1">
    <source>
        <dbReference type="SAM" id="Phobius"/>
    </source>
</evidence>
<feature type="transmembrane region" description="Helical" evidence="1">
    <location>
        <begin position="72"/>
        <end position="98"/>
    </location>
</feature>